<dbReference type="RefSeq" id="XP_025033027.1">
    <property type="nucleotide sequence ID" value="XM_025177259.1"/>
</dbReference>
<evidence type="ECO:0000259" key="4">
    <source>
        <dbReference type="PROSITE" id="PS50280"/>
    </source>
</evidence>
<dbReference type="PROSITE" id="PS50280">
    <property type="entry name" value="SET"/>
    <property type="match status" value="1"/>
</dbReference>
<dbReference type="GO" id="GO:0016279">
    <property type="term" value="F:protein-lysine N-methyltransferase activity"/>
    <property type="evidence" value="ECO:0007669"/>
    <property type="project" value="TreeGrafter"/>
</dbReference>
<organism evidence="5 6">
    <name type="scientific">Python bivittatus</name>
    <name type="common">Burmese python</name>
    <name type="synonym">Python molurus bivittatus</name>
    <dbReference type="NCBI Taxonomy" id="176946"/>
    <lineage>
        <taxon>Eukaryota</taxon>
        <taxon>Metazoa</taxon>
        <taxon>Chordata</taxon>
        <taxon>Craniata</taxon>
        <taxon>Vertebrata</taxon>
        <taxon>Euteleostomi</taxon>
        <taxon>Lepidosauria</taxon>
        <taxon>Squamata</taxon>
        <taxon>Bifurcata</taxon>
        <taxon>Unidentata</taxon>
        <taxon>Episquamata</taxon>
        <taxon>Toxicofera</taxon>
        <taxon>Serpentes</taxon>
        <taxon>Henophidia</taxon>
        <taxon>Pythonidae</taxon>
        <taxon>Python</taxon>
    </lineage>
</organism>
<sequence>MLRFNSIPWVLFLIQEFRKGVQIFLFPWFRWTTWQLPLILCRASSSLALFLLIVLTNTSWISDQSQARLQNPEERARLLQGTGVLEAVEKDLANIEMEYSSIILPFMKAHPNIFNPKVHTLQLYQKLVAFVMAYSFQEPLDEEEDEEEPNPPVMVPLADLLNHVANHNANLEYSPESLKMVTTQPVCKGQEIFNTYGEMANWQLLHMYGFAEVYPGNTNDTADIQMLTLLKAALQATNTEMEEKLVLDQWDFLCHQEVVGEEGAFVIGWERVLTEEELSVALQTRPNLERSVPSHRGRCTLKNLSMDYLIVKVLLEGKWC</sequence>
<keyword evidence="1" id="KW-0489">Methyltransferase</keyword>
<dbReference type="GO" id="GO:0005634">
    <property type="term" value="C:nucleus"/>
    <property type="evidence" value="ECO:0007669"/>
    <property type="project" value="TreeGrafter"/>
</dbReference>
<dbReference type="InterPro" id="IPR046341">
    <property type="entry name" value="SET_dom_sf"/>
</dbReference>
<keyword evidence="5" id="KW-1185">Reference proteome</keyword>
<dbReference type="Gene3D" id="3.90.1420.10">
    <property type="entry name" value="Rubisco LSMT, substrate-binding domain"/>
    <property type="match status" value="1"/>
</dbReference>
<dbReference type="PANTHER" id="PTHR13271:SF34">
    <property type="entry name" value="N-LYSINE METHYLTRANSFERASE SETD6"/>
    <property type="match status" value="1"/>
</dbReference>
<keyword evidence="2" id="KW-0808">Transferase</keyword>
<keyword evidence="3" id="KW-0949">S-adenosyl-L-methionine</keyword>
<evidence type="ECO:0000256" key="3">
    <source>
        <dbReference type="ARBA" id="ARBA00022691"/>
    </source>
</evidence>
<dbReference type="AlphaFoldDB" id="A0A9F5J5E1"/>
<accession>A0A9F5J5E1</accession>
<protein>
    <submittedName>
        <fullName evidence="6">N-lysine methyltransferase SETD6-like isoform X3</fullName>
    </submittedName>
</protein>
<dbReference type="Pfam" id="PF00856">
    <property type="entry name" value="SET"/>
    <property type="match status" value="1"/>
</dbReference>
<dbReference type="PANTHER" id="PTHR13271">
    <property type="entry name" value="UNCHARACTERIZED PUTATIVE METHYLTRANSFERASE"/>
    <property type="match status" value="1"/>
</dbReference>
<feature type="domain" description="SET" evidence="4">
    <location>
        <begin position="1"/>
        <end position="197"/>
    </location>
</feature>
<dbReference type="InterPro" id="IPR036464">
    <property type="entry name" value="Rubisco_LSMT_subst-bd_sf"/>
</dbReference>
<dbReference type="InterPro" id="IPR050600">
    <property type="entry name" value="SETD3_SETD6_MTase"/>
</dbReference>
<evidence type="ECO:0000313" key="5">
    <source>
        <dbReference type="Proteomes" id="UP000695026"/>
    </source>
</evidence>
<evidence type="ECO:0000313" key="6">
    <source>
        <dbReference type="RefSeq" id="XP_025033027.1"/>
    </source>
</evidence>
<evidence type="ECO:0000256" key="1">
    <source>
        <dbReference type="ARBA" id="ARBA00022603"/>
    </source>
</evidence>
<reference evidence="6" key="1">
    <citation type="submission" date="2025-08" db="UniProtKB">
        <authorList>
            <consortium name="RefSeq"/>
        </authorList>
    </citation>
    <scope>IDENTIFICATION</scope>
    <source>
        <tissue evidence="6">Liver</tissue>
    </source>
</reference>
<dbReference type="GeneID" id="103054059"/>
<dbReference type="Proteomes" id="UP000695026">
    <property type="component" value="Unplaced"/>
</dbReference>
<evidence type="ECO:0000256" key="2">
    <source>
        <dbReference type="ARBA" id="ARBA00022679"/>
    </source>
</evidence>
<dbReference type="InterPro" id="IPR001214">
    <property type="entry name" value="SET_dom"/>
</dbReference>
<dbReference type="Gene3D" id="3.90.1410.10">
    <property type="entry name" value="set domain protein methyltransferase, domain 1"/>
    <property type="match status" value="1"/>
</dbReference>
<dbReference type="GO" id="GO:0032259">
    <property type="term" value="P:methylation"/>
    <property type="evidence" value="ECO:0007669"/>
    <property type="project" value="UniProtKB-KW"/>
</dbReference>
<proteinExistence type="predicted"/>
<name>A0A9F5J5E1_PYTBI</name>
<dbReference type="FunFam" id="3.90.1410.10:FF:000018">
    <property type="entry name" value="N-lysine methyltransferase SETD6 isoform X2"/>
    <property type="match status" value="1"/>
</dbReference>
<gene>
    <name evidence="6" type="primary">LOC103054059</name>
</gene>
<dbReference type="SUPFAM" id="SSF82199">
    <property type="entry name" value="SET domain"/>
    <property type="match status" value="1"/>
</dbReference>